<dbReference type="PROSITE" id="PS00675">
    <property type="entry name" value="SIGMA54_INTERACT_1"/>
    <property type="match status" value="1"/>
</dbReference>
<dbReference type="PROSITE" id="PS00688">
    <property type="entry name" value="SIGMA54_INTERACT_3"/>
    <property type="match status" value="1"/>
</dbReference>
<keyword evidence="2" id="KW-0067">ATP-binding</keyword>
<sequence>MRPPLLLIIEDEERMRRLFELVLSPEGYDLRLARNGELGLQLLADTPTPDLIITDLQLGSGMTGMQVLESAKASYPDIPVLIVTGYGTVKSAVEAMQKGAYDYISKPIDNDELKIVVARAIELRRLSQTQRVMYRDLENEYGFDRMISLSPRMAQLKALARDIAKTDATVLITGESGTGKELLARAIHLAGPRSGGPLVAVNCAGIPEHLLESELFGYEKGAFTDAKRSKPGRFQLADRGTLFLDEIGEMSLTAQATLLRVLETRLVEPLGSVRGVTVDIRVIAATHQSLPDLVKQGRFREDLYYRLNVCHLHIPPLRERPEDIRPLLDAFLERSRRESGTPLRRISPEALARLEQYEWPGNVRELRNLVEWLTITCKRDEAGLEDLPPAWTGRAPAAAQADPRPGSLLAFGLSADEMEKRLLQEALDKSRGNISEAARLLKITRNTLRYRMAKYQLS</sequence>
<dbReference type="GO" id="GO:0006355">
    <property type="term" value="P:regulation of DNA-templated transcription"/>
    <property type="evidence" value="ECO:0007669"/>
    <property type="project" value="InterPro"/>
</dbReference>
<dbReference type="Proteomes" id="UP001179121">
    <property type="component" value="Chromosome"/>
</dbReference>
<proteinExistence type="predicted"/>
<dbReference type="Pfam" id="PF25601">
    <property type="entry name" value="AAA_lid_14"/>
    <property type="match status" value="1"/>
</dbReference>
<dbReference type="SMART" id="SM00382">
    <property type="entry name" value="AAA"/>
    <property type="match status" value="1"/>
</dbReference>
<dbReference type="InterPro" id="IPR009057">
    <property type="entry name" value="Homeodomain-like_sf"/>
</dbReference>
<dbReference type="SUPFAM" id="SSF52540">
    <property type="entry name" value="P-loop containing nucleoside triphosphate hydrolases"/>
    <property type="match status" value="1"/>
</dbReference>
<dbReference type="Gene3D" id="1.10.10.60">
    <property type="entry name" value="Homeodomain-like"/>
    <property type="match status" value="1"/>
</dbReference>
<dbReference type="RefSeq" id="WP_289267927.1">
    <property type="nucleotide sequence ID" value="NZ_OX365700.1"/>
</dbReference>
<dbReference type="SMART" id="SM00448">
    <property type="entry name" value="REC"/>
    <property type="match status" value="1"/>
</dbReference>
<dbReference type="Gene3D" id="3.40.50.300">
    <property type="entry name" value="P-loop containing nucleotide triphosphate hydrolases"/>
    <property type="match status" value="1"/>
</dbReference>
<feature type="domain" description="Response regulatory" evidence="6">
    <location>
        <begin position="4"/>
        <end position="117"/>
    </location>
</feature>
<dbReference type="Gene3D" id="1.10.8.60">
    <property type="match status" value="1"/>
</dbReference>
<dbReference type="SUPFAM" id="SSF46689">
    <property type="entry name" value="Homeodomain-like"/>
    <property type="match status" value="1"/>
</dbReference>
<dbReference type="Pfam" id="PF00158">
    <property type="entry name" value="Sigma54_activat"/>
    <property type="match status" value="1"/>
</dbReference>
<dbReference type="InterPro" id="IPR011006">
    <property type="entry name" value="CheY-like_superfamily"/>
</dbReference>
<dbReference type="InterPro" id="IPR058031">
    <property type="entry name" value="AAA_lid_NorR"/>
</dbReference>
<keyword evidence="3" id="KW-0805">Transcription regulation</keyword>
<dbReference type="InterPro" id="IPR001789">
    <property type="entry name" value="Sig_transdc_resp-reg_receiver"/>
</dbReference>
<protein>
    <submittedName>
        <fullName evidence="7">Regulatory protein AtoC</fullName>
    </submittedName>
</protein>
<dbReference type="PANTHER" id="PTHR32071:SF99">
    <property type="entry name" value="TRANSCRIPTIONAL REGULATORY PROTEIN"/>
    <property type="match status" value="1"/>
</dbReference>
<dbReference type="GO" id="GO:0000160">
    <property type="term" value="P:phosphorelay signal transduction system"/>
    <property type="evidence" value="ECO:0007669"/>
    <property type="project" value="InterPro"/>
</dbReference>
<evidence type="ECO:0000313" key="8">
    <source>
        <dbReference type="Proteomes" id="UP001179121"/>
    </source>
</evidence>
<accession>A0AA86MXW7</accession>
<dbReference type="KEGG" id="nti:DNFV4_01393"/>
<keyword evidence="8" id="KW-1185">Reference proteome</keyword>
<evidence type="ECO:0000259" key="6">
    <source>
        <dbReference type="SMART" id="SM00448"/>
    </source>
</evidence>
<name>A0AA86MXW7_9BACT</name>
<evidence type="ECO:0000256" key="4">
    <source>
        <dbReference type="ARBA" id="ARBA00023163"/>
    </source>
</evidence>
<dbReference type="Pfam" id="PF02954">
    <property type="entry name" value="HTH_8"/>
    <property type="match status" value="1"/>
</dbReference>
<dbReference type="FunFam" id="3.40.50.300:FF:000006">
    <property type="entry name" value="DNA-binding transcriptional regulator NtrC"/>
    <property type="match status" value="1"/>
</dbReference>
<dbReference type="InterPro" id="IPR025662">
    <property type="entry name" value="Sigma_54_int_dom_ATP-bd_1"/>
</dbReference>
<evidence type="ECO:0000259" key="5">
    <source>
        <dbReference type="SMART" id="SM00382"/>
    </source>
</evidence>
<dbReference type="SUPFAM" id="SSF52172">
    <property type="entry name" value="CheY-like"/>
    <property type="match status" value="1"/>
</dbReference>
<dbReference type="GO" id="GO:0043565">
    <property type="term" value="F:sequence-specific DNA binding"/>
    <property type="evidence" value="ECO:0007669"/>
    <property type="project" value="InterPro"/>
</dbReference>
<organism evidence="7 8">
    <name type="scientific">Nitrospira tepida</name>
    <dbReference type="NCBI Taxonomy" id="2973512"/>
    <lineage>
        <taxon>Bacteria</taxon>
        <taxon>Pseudomonadati</taxon>
        <taxon>Nitrospirota</taxon>
        <taxon>Nitrospiria</taxon>
        <taxon>Nitrospirales</taxon>
        <taxon>Nitrospiraceae</taxon>
        <taxon>Nitrospira</taxon>
    </lineage>
</organism>
<reference evidence="7" key="1">
    <citation type="submission" date="2022-10" db="EMBL/GenBank/DDBJ databases">
        <authorList>
            <person name="Koch H."/>
        </authorList>
    </citation>
    <scope>NUCLEOTIDE SEQUENCE</scope>
    <source>
        <strain evidence="7">DNF</strain>
    </source>
</reference>
<evidence type="ECO:0000256" key="1">
    <source>
        <dbReference type="ARBA" id="ARBA00022741"/>
    </source>
</evidence>
<evidence type="ECO:0000313" key="7">
    <source>
        <dbReference type="EMBL" id="CAI4030961.1"/>
    </source>
</evidence>
<keyword evidence="1" id="KW-0547">Nucleotide-binding</keyword>
<dbReference type="PANTHER" id="PTHR32071">
    <property type="entry name" value="TRANSCRIPTIONAL REGULATORY PROTEIN"/>
    <property type="match status" value="1"/>
</dbReference>
<dbReference type="Gene3D" id="3.40.50.2300">
    <property type="match status" value="1"/>
</dbReference>
<dbReference type="InterPro" id="IPR002078">
    <property type="entry name" value="Sigma_54_int"/>
</dbReference>
<keyword evidence="4" id="KW-0804">Transcription</keyword>
<dbReference type="InterPro" id="IPR027417">
    <property type="entry name" value="P-loop_NTPase"/>
</dbReference>
<dbReference type="InterPro" id="IPR002197">
    <property type="entry name" value="HTH_Fis"/>
</dbReference>
<dbReference type="CDD" id="cd00009">
    <property type="entry name" value="AAA"/>
    <property type="match status" value="1"/>
</dbReference>
<dbReference type="GO" id="GO:0005524">
    <property type="term" value="F:ATP binding"/>
    <property type="evidence" value="ECO:0007669"/>
    <property type="project" value="UniProtKB-KW"/>
</dbReference>
<dbReference type="InterPro" id="IPR025944">
    <property type="entry name" value="Sigma_54_int_dom_CS"/>
</dbReference>
<gene>
    <name evidence="7" type="ORF">DNFV4_01393</name>
</gene>
<evidence type="ECO:0000256" key="3">
    <source>
        <dbReference type="ARBA" id="ARBA00023015"/>
    </source>
</evidence>
<evidence type="ECO:0000256" key="2">
    <source>
        <dbReference type="ARBA" id="ARBA00022840"/>
    </source>
</evidence>
<dbReference type="AlphaFoldDB" id="A0AA86MXW7"/>
<dbReference type="InterPro" id="IPR003593">
    <property type="entry name" value="AAA+_ATPase"/>
</dbReference>
<dbReference type="PRINTS" id="PR01590">
    <property type="entry name" value="HTHFIS"/>
</dbReference>
<dbReference type="EMBL" id="OX365700">
    <property type="protein sequence ID" value="CAI4030961.1"/>
    <property type="molecule type" value="Genomic_DNA"/>
</dbReference>
<feature type="domain" description="AAA+ ATPase" evidence="5">
    <location>
        <begin position="166"/>
        <end position="309"/>
    </location>
</feature>
<dbReference type="Pfam" id="PF00072">
    <property type="entry name" value="Response_reg"/>
    <property type="match status" value="1"/>
</dbReference>